<keyword evidence="3" id="KW-1185">Reference proteome</keyword>
<dbReference type="AlphaFoldDB" id="I7L8I8"/>
<protein>
    <submittedName>
        <fullName evidence="2">ECU06_0575 protein</fullName>
    </submittedName>
</protein>
<feature type="signal peptide" evidence="1">
    <location>
        <begin position="1"/>
        <end position="20"/>
    </location>
</feature>
<name>I7L8I8_ENCCU</name>
<reference evidence="2 3" key="2">
    <citation type="journal article" date="2009" name="BMC Genomics">
        <title>Identification of transcriptional signals in Encephalitozoon cuniculi widespread among Microsporidia phylum: support for accurate structural genome annotation.</title>
        <authorList>
            <person name="Peyretaillade E."/>
            <person name="Goncalves O."/>
            <person name="Terrat S."/>
            <person name="Dugat-Bony E."/>
            <person name="Wincker P."/>
            <person name="Cornman R.S."/>
            <person name="Evans J.D."/>
            <person name="Delbac F."/>
            <person name="Peyret P."/>
        </authorList>
    </citation>
    <scope>NUCLEOTIDE SEQUENCE [LARGE SCALE GENOMIC DNA]</scope>
    <source>
        <strain evidence="2 3">GB-M1</strain>
    </source>
</reference>
<dbReference type="VEuPathDB" id="MicrosporidiaDB:ECU06_0575"/>
<keyword evidence="1" id="KW-0732">Signal</keyword>
<sequence length="83" mass="8561">MKFIVGIISVFAVSILSTSGSSGLGSAMYSSRYVSRYSSTGGGSSSLPYFSPYSSPYYRGSYFPGPPFGTGVGTSAPSLPLGY</sequence>
<evidence type="ECO:0000313" key="2">
    <source>
        <dbReference type="EMBL" id="CCI73942.1"/>
    </source>
</evidence>
<dbReference type="Proteomes" id="UP000000819">
    <property type="component" value="Chromosome VI"/>
</dbReference>
<accession>I7L8I8</accession>
<reference evidence="2 3" key="1">
    <citation type="journal article" date="2001" name="Nature">
        <title>Genome sequence and gene compaction of the eukaryote parasite Encephalitozoon cuniculi.</title>
        <authorList>
            <person name="Katinka M.D."/>
            <person name="Duprat S."/>
            <person name="Cornillot E."/>
            <person name="Metenier G."/>
            <person name="Thomarat F."/>
            <person name="Prensier G."/>
            <person name="Barbe V."/>
            <person name="Peyretaillade E."/>
            <person name="Brottier P."/>
            <person name="Wincker P."/>
            <person name="Delbac F."/>
            <person name="El Alaoui H."/>
            <person name="Peyret P."/>
            <person name="Saurin W."/>
            <person name="Gouy M."/>
            <person name="Weissenbach J."/>
            <person name="Vivares C.P."/>
        </authorList>
    </citation>
    <scope>NUCLEOTIDE SEQUENCE [LARGE SCALE GENOMIC DNA]</scope>
    <source>
        <strain evidence="2 3">GB-M1</strain>
    </source>
</reference>
<feature type="chain" id="PRO_5003711509" evidence="1">
    <location>
        <begin position="21"/>
        <end position="83"/>
    </location>
</feature>
<dbReference type="KEGG" id="ecu:ECU06_0575"/>
<evidence type="ECO:0000256" key="1">
    <source>
        <dbReference type="SAM" id="SignalP"/>
    </source>
</evidence>
<dbReference type="GeneID" id="77136368"/>
<dbReference type="InParanoid" id="I7L8I8"/>
<dbReference type="RefSeq" id="NP_001402499.1">
    <property type="nucleotide sequence ID" value="NM_001415657.1"/>
</dbReference>
<proteinExistence type="predicted"/>
<dbReference type="EMBL" id="AL590446">
    <property type="protein sequence ID" value="CCI73942.1"/>
    <property type="molecule type" value="Genomic_DNA"/>
</dbReference>
<gene>
    <name evidence="2" type="ordered locus">ECU06_0575</name>
</gene>
<evidence type="ECO:0000313" key="3">
    <source>
        <dbReference type="Proteomes" id="UP000000819"/>
    </source>
</evidence>
<organism evidence="2 3">
    <name type="scientific">Encephalitozoon cuniculi (strain GB-M1)</name>
    <name type="common">Microsporidian parasite</name>
    <dbReference type="NCBI Taxonomy" id="284813"/>
    <lineage>
        <taxon>Eukaryota</taxon>
        <taxon>Fungi</taxon>
        <taxon>Fungi incertae sedis</taxon>
        <taxon>Microsporidia</taxon>
        <taxon>Unikaryonidae</taxon>
        <taxon>Encephalitozoon</taxon>
    </lineage>
</organism>
<dbReference type="HOGENOM" id="CLU_2542571_0_0_1"/>